<comment type="similarity">
    <text evidence="1">Belongs to the peptidase C14B family.</text>
</comment>
<evidence type="ECO:0000259" key="3">
    <source>
        <dbReference type="Pfam" id="PF00656"/>
    </source>
</evidence>
<evidence type="ECO:0000313" key="5">
    <source>
        <dbReference type="Proteomes" id="UP001148786"/>
    </source>
</evidence>
<sequence length="414" mass="46693">MTTSLTDGITNIRTRDLSSGNNGKRKALIIGIIGPTFGPQIGALRGPHEDATKVGSILQKQYGYDPNDIKYLLDDPGFEQPTKDNIIKYIGLLVKDARPGDHFFFHYSGHSAQEDTDDPQEEDGKNECIVTSDNKYLLDNELNDMLVKPLPAGGNLTVVLDACYSGTLLDLPHYQCNGVYLPCVNRGQRRSIDRGMRQVRRGAMYPNNSTRAIISQLRRESFNQQLERSSTALSDTGPTSTPSSLRSTGMRRTLSLKPYARRQGSLHFCESERRCASPDPVFRHCDGFTCTTWQEIEEPVANVVCFSSSADHQRTWEDEDGNSMTDVLLNTLTINPYPCLPELLAAIRMGCQTSALRLHPEAVEYHKRLRLKNKRRIACRKEPFEDRIQPEMNDFQIPQLSSLIPLPFDQKWDP</sequence>
<dbReference type="GO" id="GO:0006508">
    <property type="term" value="P:proteolysis"/>
    <property type="evidence" value="ECO:0007669"/>
    <property type="project" value="InterPro"/>
</dbReference>
<dbReference type="GO" id="GO:0004197">
    <property type="term" value="F:cysteine-type endopeptidase activity"/>
    <property type="evidence" value="ECO:0007669"/>
    <property type="project" value="InterPro"/>
</dbReference>
<evidence type="ECO:0000256" key="2">
    <source>
        <dbReference type="SAM" id="MobiDB-lite"/>
    </source>
</evidence>
<dbReference type="Proteomes" id="UP001148786">
    <property type="component" value="Unassembled WGS sequence"/>
</dbReference>
<dbReference type="Gene3D" id="3.40.50.12660">
    <property type="match status" value="1"/>
</dbReference>
<dbReference type="PANTHER" id="PTHR48104:SF30">
    <property type="entry name" value="METACASPASE-1"/>
    <property type="match status" value="1"/>
</dbReference>
<feature type="region of interest" description="Disordered" evidence="2">
    <location>
        <begin position="225"/>
        <end position="251"/>
    </location>
</feature>
<gene>
    <name evidence="4" type="ORF">NLJ89_g8059</name>
</gene>
<feature type="domain" description="Peptidase C14 caspase" evidence="3">
    <location>
        <begin position="24"/>
        <end position="333"/>
    </location>
</feature>
<dbReference type="EMBL" id="JANKHO010001041">
    <property type="protein sequence ID" value="KAJ3504205.1"/>
    <property type="molecule type" value="Genomic_DNA"/>
</dbReference>
<dbReference type="InterPro" id="IPR050452">
    <property type="entry name" value="Metacaspase"/>
</dbReference>
<proteinExistence type="inferred from homology"/>
<organism evidence="4 5">
    <name type="scientific">Agrocybe chaxingu</name>
    <dbReference type="NCBI Taxonomy" id="84603"/>
    <lineage>
        <taxon>Eukaryota</taxon>
        <taxon>Fungi</taxon>
        <taxon>Dikarya</taxon>
        <taxon>Basidiomycota</taxon>
        <taxon>Agaricomycotina</taxon>
        <taxon>Agaricomycetes</taxon>
        <taxon>Agaricomycetidae</taxon>
        <taxon>Agaricales</taxon>
        <taxon>Agaricineae</taxon>
        <taxon>Strophariaceae</taxon>
        <taxon>Agrocybe</taxon>
    </lineage>
</organism>
<keyword evidence="5" id="KW-1185">Reference proteome</keyword>
<name>A0A9W8JVY9_9AGAR</name>
<protein>
    <recommendedName>
        <fullName evidence="3">Peptidase C14 caspase domain-containing protein</fullName>
    </recommendedName>
</protein>
<reference evidence="4" key="1">
    <citation type="submission" date="2022-07" db="EMBL/GenBank/DDBJ databases">
        <title>Genome Sequence of Agrocybe chaxingu.</title>
        <authorList>
            <person name="Buettner E."/>
        </authorList>
    </citation>
    <scope>NUCLEOTIDE SEQUENCE</scope>
    <source>
        <strain evidence="4">MP-N11</strain>
    </source>
</reference>
<evidence type="ECO:0000313" key="4">
    <source>
        <dbReference type="EMBL" id="KAJ3504205.1"/>
    </source>
</evidence>
<dbReference type="Pfam" id="PF00656">
    <property type="entry name" value="Peptidase_C14"/>
    <property type="match status" value="1"/>
</dbReference>
<comment type="caution">
    <text evidence="4">The sequence shown here is derived from an EMBL/GenBank/DDBJ whole genome shotgun (WGS) entry which is preliminary data.</text>
</comment>
<feature type="compositionally biased region" description="Polar residues" evidence="2">
    <location>
        <begin position="225"/>
        <end position="247"/>
    </location>
</feature>
<accession>A0A9W8JVY9</accession>
<evidence type="ECO:0000256" key="1">
    <source>
        <dbReference type="ARBA" id="ARBA00009005"/>
    </source>
</evidence>
<dbReference type="OrthoDB" id="3223806at2759"/>
<dbReference type="GO" id="GO:0005737">
    <property type="term" value="C:cytoplasm"/>
    <property type="evidence" value="ECO:0007669"/>
    <property type="project" value="TreeGrafter"/>
</dbReference>
<dbReference type="AlphaFoldDB" id="A0A9W8JVY9"/>
<dbReference type="PANTHER" id="PTHR48104">
    <property type="entry name" value="METACASPASE-4"/>
    <property type="match status" value="1"/>
</dbReference>
<dbReference type="InterPro" id="IPR011600">
    <property type="entry name" value="Pept_C14_caspase"/>
</dbReference>